<sequence length="129" mass="13886">MGSCFGLDVLESDRELPRRIQPAVKAKASALTCKSCKFRALSFCITQSSEVDCTGNCSFTKVYLGSLNLFDKQACTPNCQSGKNQSDATFGFQYDNSCCSTNLCNSGTSAKMSVFLGLGMGLMWLLNAV</sequence>
<proteinExistence type="predicted"/>
<gene>
    <name evidence="1" type="ORF">RIMI_LOCUS19796447</name>
</gene>
<protein>
    <recommendedName>
        <fullName evidence="3">UPAR/Ly6 domain-containing protein</fullName>
    </recommendedName>
</protein>
<dbReference type="Proteomes" id="UP001176940">
    <property type="component" value="Unassembled WGS sequence"/>
</dbReference>
<accession>A0ABN9MDV0</accession>
<comment type="caution">
    <text evidence="1">The sequence shown here is derived from an EMBL/GenBank/DDBJ whole genome shotgun (WGS) entry which is preliminary data.</text>
</comment>
<keyword evidence="2" id="KW-1185">Reference proteome</keyword>
<evidence type="ECO:0008006" key="3">
    <source>
        <dbReference type="Google" id="ProtNLM"/>
    </source>
</evidence>
<name>A0ABN9MDV0_9NEOB</name>
<reference evidence="1" key="1">
    <citation type="submission" date="2023-07" db="EMBL/GenBank/DDBJ databases">
        <authorList>
            <person name="Stuckert A."/>
        </authorList>
    </citation>
    <scope>NUCLEOTIDE SEQUENCE</scope>
</reference>
<organism evidence="1 2">
    <name type="scientific">Ranitomeya imitator</name>
    <name type="common">mimic poison frog</name>
    <dbReference type="NCBI Taxonomy" id="111125"/>
    <lineage>
        <taxon>Eukaryota</taxon>
        <taxon>Metazoa</taxon>
        <taxon>Chordata</taxon>
        <taxon>Craniata</taxon>
        <taxon>Vertebrata</taxon>
        <taxon>Euteleostomi</taxon>
        <taxon>Amphibia</taxon>
        <taxon>Batrachia</taxon>
        <taxon>Anura</taxon>
        <taxon>Neobatrachia</taxon>
        <taxon>Hyloidea</taxon>
        <taxon>Dendrobatidae</taxon>
        <taxon>Dendrobatinae</taxon>
        <taxon>Ranitomeya</taxon>
    </lineage>
</organism>
<evidence type="ECO:0000313" key="2">
    <source>
        <dbReference type="Proteomes" id="UP001176940"/>
    </source>
</evidence>
<dbReference type="EMBL" id="CAUEEQ010064285">
    <property type="protein sequence ID" value="CAJ0964961.1"/>
    <property type="molecule type" value="Genomic_DNA"/>
</dbReference>
<evidence type="ECO:0000313" key="1">
    <source>
        <dbReference type="EMBL" id="CAJ0964961.1"/>
    </source>
</evidence>